<dbReference type="OrthoDB" id="10063798at2759"/>
<feature type="compositionally biased region" description="Pro residues" evidence="1">
    <location>
        <begin position="256"/>
        <end position="265"/>
    </location>
</feature>
<feature type="region of interest" description="Disordered" evidence="1">
    <location>
        <begin position="240"/>
        <end position="329"/>
    </location>
</feature>
<feature type="compositionally biased region" description="Pro residues" evidence="1">
    <location>
        <begin position="276"/>
        <end position="294"/>
    </location>
</feature>
<keyword evidence="6" id="KW-1185">Reference proteome</keyword>
<feature type="transmembrane region" description="Helical" evidence="2">
    <location>
        <begin position="112"/>
        <end position="131"/>
    </location>
</feature>
<evidence type="ECO:0000313" key="5">
    <source>
        <dbReference type="EMBL" id="CAF3913695.1"/>
    </source>
</evidence>
<reference evidence="4" key="1">
    <citation type="submission" date="2021-02" db="EMBL/GenBank/DDBJ databases">
        <authorList>
            <person name="Nowell W R."/>
        </authorList>
    </citation>
    <scope>NUCLEOTIDE SEQUENCE</scope>
</reference>
<dbReference type="InterPro" id="IPR053891">
    <property type="entry name" value="Shisa_N"/>
</dbReference>
<feature type="compositionally biased region" description="Polar residues" evidence="1">
    <location>
        <begin position="318"/>
        <end position="329"/>
    </location>
</feature>
<evidence type="ECO:0000256" key="2">
    <source>
        <dbReference type="SAM" id="Phobius"/>
    </source>
</evidence>
<feature type="compositionally biased region" description="Low complexity" evidence="1">
    <location>
        <begin position="266"/>
        <end position="275"/>
    </location>
</feature>
<gene>
    <name evidence="4" type="ORF">GPM918_LOCUS21137</name>
    <name evidence="5" type="ORF">SRO942_LOCUS21134</name>
</gene>
<dbReference type="Proteomes" id="UP000663829">
    <property type="component" value="Unassembled WGS sequence"/>
</dbReference>
<proteinExistence type="predicted"/>
<organism evidence="4 6">
    <name type="scientific">Didymodactylos carnosus</name>
    <dbReference type="NCBI Taxonomy" id="1234261"/>
    <lineage>
        <taxon>Eukaryota</taxon>
        <taxon>Metazoa</taxon>
        <taxon>Spiralia</taxon>
        <taxon>Gnathifera</taxon>
        <taxon>Rotifera</taxon>
        <taxon>Eurotatoria</taxon>
        <taxon>Bdelloidea</taxon>
        <taxon>Philodinida</taxon>
        <taxon>Philodinidae</taxon>
        <taxon>Didymodactylos</taxon>
    </lineage>
</organism>
<dbReference type="AlphaFoldDB" id="A0A814SWL9"/>
<keyword evidence="2" id="KW-0472">Membrane</keyword>
<name>A0A814SWL9_9BILA</name>
<dbReference type="Proteomes" id="UP000681722">
    <property type="component" value="Unassembled WGS sequence"/>
</dbReference>
<dbReference type="EMBL" id="CAJOBC010006873">
    <property type="protein sequence ID" value="CAF3913695.1"/>
    <property type="molecule type" value="Genomic_DNA"/>
</dbReference>
<evidence type="ECO:0000256" key="1">
    <source>
        <dbReference type="SAM" id="MobiDB-lite"/>
    </source>
</evidence>
<feature type="region of interest" description="Disordered" evidence="1">
    <location>
        <begin position="1"/>
        <end position="21"/>
    </location>
</feature>
<evidence type="ECO:0000259" key="3">
    <source>
        <dbReference type="Pfam" id="PF13908"/>
    </source>
</evidence>
<evidence type="ECO:0000313" key="6">
    <source>
        <dbReference type="Proteomes" id="UP000663829"/>
    </source>
</evidence>
<feature type="transmembrane region" description="Helical" evidence="2">
    <location>
        <begin position="205"/>
        <end position="222"/>
    </location>
</feature>
<accession>A0A814SWL9</accession>
<keyword evidence="2" id="KW-0812">Transmembrane</keyword>
<sequence length="329" mass="35925">MSQVARRHYNSGYNASIPRRHEQATLVESPPVNYLSQAIIPTNGSDYHLRSNESDVLIPLSNCKVFTGGRGGGGGGFKSSVNRGGTFSGSNSGYGKPNYMSGGGSKSSGMKAAAMGAAGGAVGAIAAYSIMNSLSHSGRYHSGAYSQGYGTGNTCTNNEDYNGTRFGMFQCPLEGFTPEDKYCCGPPDKQFCCPGSNRVPRAANLGWLLIIVLLICLFLIWSRKRRLRRQKMVMIPMETTTNEPLNRPQQVYQPPYQSPYQPPYQSPYQPSQMPYPTQPTGPMPPPTGYPPQVPYPAQQPYSSFQYKDGLPAYDDVVHQNQNNPVKNPY</sequence>
<keyword evidence="2" id="KW-1133">Transmembrane helix</keyword>
<dbReference type="EMBL" id="CAJNOQ010006873">
    <property type="protein sequence ID" value="CAF1150152.1"/>
    <property type="molecule type" value="Genomic_DNA"/>
</dbReference>
<dbReference type="Pfam" id="PF13908">
    <property type="entry name" value="Shisa_N"/>
    <property type="match status" value="1"/>
</dbReference>
<comment type="caution">
    <text evidence="4">The sequence shown here is derived from an EMBL/GenBank/DDBJ whole genome shotgun (WGS) entry which is preliminary data.</text>
</comment>
<protein>
    <recommendedName>
        <fullName evidence="3">Shisa N-terminal domain-containing protein</fullName>
    </recommendedName>
</protein>
<feature type="domain" description="Shisa N-terminal" evidence="3">
    <location>
        <begin position="152"/>
        <end position="194"/>
    </location>
</feature>
<evidence type="ECO:0000313" key="4">
    <source>
        <dbReference type="EMBL" id="CAF1150152.1"/>
    </source>
</evidence>